<dbReference type="AlphaFoldDB" id="A0A022WFV4"/>
<evidence type="ECO:0000256" key="1">
    <source>
        <dbReference type="SAM" id="MobiDB-lite"/>
    </source>
</evidence>
<dbReference type="Proteomes" id="UP000023758">
    <property type="component" value="Unassembled WGS sequence"/>
</dbReference>
<protein>
    <submittedName>
        <fullName evidence="2">Uncharacterized protein</fullName>
    </submittedName>
</protein>
<organism evidence="2">
    <name type="scientific">Trichophyton rubrum CBS 288.86</name>
    <dbReference type="NCBI Taxonomy" id="1215330"/>
    <lineage>
        <taxon>Eukaryota</taxon>
        <taxon>Fungi</taxon>
        <taxon>Dikarya</taxon>
        <taxon>Ascomycota</taxon>
        <taxon>Pezizomycotina</taxon>
        <taxon>Eurotiomycetes</taxon>
        <taxon>Eurotiomycetidae</taxon>
        <taxon>Onygenales</taxon>
        <taxon>Arthrodermataceae</taxon>
        <taxon>Trichophyton</taxon>
    </lineage>
</organism>
<gene>
    <name evidence="2" type="ORF">H103_00422</name>
</gene>
<feature type="region of interest" description="Disordered" evidence="1">
    <location>
        <begin position="1"/>
        <end position="25"/>
    </location>
</feature>
<name>A0A022WFV4_TRIRU</name>
<feature type="region of interest" description="Disordered" evidence="1">
    <location>
        <begin position="63"/>
        <end position="93"/>
    </location>
</feature>
<dbReference type="HOGENOM" id="CLU_2401255_0_0_1"/>
<feature type="compositionally biased region" description="Basic and acidic residues" evidence="1">
    <location>
        <begin position="1"/>
        <end position="14"/>
    </location>
</feature>
<evidence type="ECO:0000313" key="2">
    <source>
        <dbReference type="EMBL" id="EZF57280.1"/>
    </source>
</evidence>
<feature type="compositionally biased region" description="Polar residues" evidence="1">
    <location>
        <begin position="79"/>
        <end position="93"/>
    </location>
</feature>
<sequence>MAQMEIDRGRRRDEGESEDEVEVESAGVVDVSHLIQEKGRKLPSATARRLFGLQLYFDFIETTTSSSPEDDNAKGCSSKRLQTPPSRPSASEI</sequence>
<proteinExistence type="predicted"/>
<dbReference type="EMBL" id="KK207694">
    <property type="protein sequence ID" value="EZF57280.1"/>
    <property type="molecule type" value="Genomic_DNA"/>
</dbReference>
<reference evidence="2" key="1">
    <citation type="submission" date="2014-02" db="EMBL/GenBank/DDBJ databases">
        <title>The Genome Sequence of Trichophyton rubrum (morphotype fischeri) CBS 288.86.</title>
        <authorList>
            <consortium name="The Broad Institute Genomics Platform"/>
            <person name="Cuomo C.A."/>
            <person name="White T.C."/>
            <person name="Graser Y."/>
            <person name="Martinez-Rossi N."/>
            <person name="Heitman J."/>
            <person name="Young S.K."/>
            <person name="Zeng Q."/>
            <person name="Gargeya S."/>
            <person name="Abouelleil A."/>
            <person name="Alvarado L."/>
            <person name="Chapman S.B."/>
            <person name="Gainer-Dewar J."/>
            <person name="Goldberg J."/>
            <person name="Griggs A."/>
            <person name="Gujja S."/>
            <person name="Hansen M."/>
            <person name="Howarth C."/>
            <person name="Imamovic A."/>
            <person name="Larimer J."/>
            <person name="Martinez D."/>
            <person name="Murphy C."/>
            <person name="Pearson M.D."/>
            <person name="Persinoti G."/>
            <person name="Poon T."/>
            <person name="Priest M."/>
            <person name="Roberts A.D."/>
            <person name="Saif S."/>
            <person name="Shea T.D."/>
            <person name="Sykes S.N."/>
            <person name="Wortman J."/>
            <person name="Nusbaum C."/>
            <person name="Birren B."/>
        </authorList>
    </citation>
    <scope>NUCLEOTIDE SEQUENCE [LARGE SCALE GENOMIC DNA]</scope>
    <source>
        <strain evidence="2">CBS 288.86</strain>
    </source>
</reference>
<accession>A0A022WFV4</accession>